<dbReference type="InterPro" id="IPR013604">
    <property type="entry name" value="7TM_chemorcpt"/>
</dbReference>
<dbReference type="Pfam" id="PF08395">
    <property type="entry name" value="7tm_7"/>
    <property type="match status" value="1"/>
</dbReference>
<protein>
    <submittedName>
        <fullName evidence="7">Uncharacterized protein</fullName>
    </submittedName>
</protein>
<feature type="transmembrane region" description="Helical" evidence="6">
    <location>
        <begin position="98"/>
        <end position="116"/>
    </location>
</feature>
<dbReference type="Proteomes" id="UP000324222">
    <property type="component" value="Unassembled WGS sequence"/>
</dbReference>
<gene>
    <name evidence="7" type="ORF">E2C01_057662</name>
</gene>
<dbReference type="EMBL" id="VSRR010020972">
    <property type="protein sequence ID" value="MPC63563.1"/>
    <property type="molecule type" value="Genomic_DNA"/>
</dbReference>
<keyword evidence="3 6" id="KW-0812">Transmembrane</keyword>
<evidence type="ECO:0000256" key="3">
    <source>
        <dbReference type="ARBA" id="ARBA00022692"/>
    </source>
</evidence>
<feature type="transmembrane region" description="Helical" evidence="6">
    <location>
        <begin position="260"/>
        <end position="283"/>
    </location>
</feature>
<keyword evidence="8" id="KW-1185">Reference proteome</keyword>
<sequence length="334" mass="38138">MQEAWMDGGGINGSANEKKVEVLVKVVVWMGVLLGLLPPSGFLRCRCPALRDLVAFTMACLCAISPPSIFIFMCMYMFGSRTMMKMSWPVRSIENINVTIMTVSMVLIILGSWTRRNTLFICTARLASFTWPRPSPIMLLAAILQSLLTLSLLFPTVLPAYGDIMIEEHAPRWQVWLCKYALFNCAILIAYPFVAYLTFGLILHYQLVKNNNILRQLLDNDSRLRISGIEIGNEEKLLKIYNTFVDLRKLYKKLVYSQSIGLLGIYIFYLSMIFACLCYMLINFKISDWMYYILPVLIIIIMAKTLLLGHVADVIKDEGQPREHYIQSNLAAVR</sequence>
<dbReference type="AlphaFoldDB" id="A0A5B7H0M1"/>
<evidence type="ECO:0000256" key="4">
    <source>
        <dbReference type="ARBA" id="ARBA00022989"/>
    </source>
</evidence>
<comment type="subcellular location">
    <subcellularLocation>
        <location evidence="1">Cell membrane</location>
        <topology evidence="1">Multi-pass membrane protein</topology>
    </subcellularLocation>
</comment>
<feature type="transmembrane region" description="Helical" evidence="6">
    <location>
        <begin position="22"/>
        <end position="41"/>
    </location>
</feature>
<proteinExistence type="predicted"/>
<evidence type="ECO:0000313" key="7">
    <source>
        <dbReference type="EMBL" id="MPC63563.1"/>
    </source>
</evidence>
<organism evidence="7 8">
    <name type="scientific">Portunus trituberculatus</name>
    <name type="common">Swimming crab</name>
    <name type="synonym">Neptunus trituberculatus</name>
    <dbReference type="NCBI Taxonomy" id="210409"/>
    <lineage>
        <taxon>Eukaryota</taxon>
        <taxon>Metazoa</taxon>
        <taxon>Ecdysozoa</taxon>
        <taxon>Arthropoda</taxon>
        <taxon>Crustacea</taxon>
        <taxon>Multicrustacea</taxon>
        <taxon>Malacostraca</taxon>
        <taxon>Eumalacostraca</taxon>
        <taxon>Eucarida</taxon>
        <taxon>Decapoda</taxon>
        <taxon>Pleocyemata</taxon>
        <taxon>Brachyura</taxon>
        <taxon>Eubrachyura</taxon>
        <taxon>Portunoidea</taxon>
        <taxon>Portunidae</taxon>
        <taxon>Portuninae</taxon>
        <taxon>Portunus</taxon>
    </lineage>
</organism>
<feature type="transmembrane region" description="Helical" evidence="6">
    <location>
        <begin position="181"/>
        <end position="205"/>
    </location>
</feature>
<accession>A0A5B7H0M1</accession>
<name>A0A5B7H0M1_PORTR</name>
<dbReference type="GO" id="GO:0005886">
    <property type="term" value="C:plasma membrane"/>
    <property type="evidence" value="ECO:0007669"/>
    <property type="project" value="UniProtKB-SubCell"/>
</dbReference>
<keyword evidence="4 6" id="KW-1133">Transmembrane helix</keyword>
<evidence type="ECO:0000256" key="5">
    <source>
        <dbReference type="ARBA" id="ARBA00023136"/>
    </source>
</evidence>
<evidence type="ECO:0000313" key="8">
    <source>
        <dbReference type="Proteomes" id="UP000324222"/>
    </source>
</evidence>
<keyword evidence="2" id="KW-1003">Cell membrane</keyword>
<evidence type="ECO:0000256" key="6">
    <source>
        <dbReference type="SAM" id="Phobius"/>
    </source>
</evidence>
<dbReference type="GO" id="GO:0050909">
    <property type="term" value="P:sensory perception of taste"/>
    <property type="evidence" value="ECO:0007669"/>
    <property type="project" value="InterPro"/>
</dbReference>
<feature type="transmembrane region" description="Helical" evidence="6">
    <location>
        <begin position="53"/>
        <end position="78"/>
    </location>
</feature>
<reference evidence="7 8" key="1">
    <citation type="submission" date="2019-05" db="EMBL/GenBank/DDBJ databases">
        <title>Another draft genome of Portunus trituberculatus and its Hox gene families provides insights of decapod evolution.</title>
        <authorList>
            <person name="Jeong J.-H."/>
            <person name="Song I."/>
            <person name="Kim S."/>
            <person name="Choi T."/>
            <person name="Kim D."/>
            <person name="Ryu S."/>
            <person name="Kim W."/>
        </authorList>
    </citation>
    <scope>NUCLEOTIDE SEQUENCE [LARGE SCALE GENOMIC DNA]</scope>
    <source>
        <tissue evidence="7">Muscle</tissue>
    </source>
</reference>
<feature type="transmembrane region" description="Helical" evidence="6">
    <location>
        <begin position="137"/>
        <end position="161"/>
    </location>
</feature>
<feature type="transmembrane region" description="Helical" evidence="6">
    <location>
        <begin position="289"/>
        <end position="312"/>
    </location>
</feature>
<comment type="caution">
    <text evidence="7">The sequence shown here is derived from an EMBL/GenBank/DDBJ whole genome shotgun (WGS) entry which is preliminary data.</text>
</comment>
<evidence type="ECO:0000256" key="1">
    <source>
        <dbReference type="ARBA" id="ARBA00004651"/>
    </source>
</evidence>
<keyword evidence="5 6" id="KW-0472">Membrane</keyword>
<evidence type="ECO:0000256" key="2">
    <source>
        <dbReference type="ARBA" id="ARBA00022475"/>
    </source>
</evidence>